<dbReference type="Proteomes" id="UP001642540">
    <property type="component" value="Unassembled WGS sequence"/>
</dbReference>
<evidence type="ECO:0000313" key="5">
    <source>
        <dbReference type="Proteomes" id="UP001642540"/>
    </source>
</evidence>
<dbReference type="InterPro" id="IPR001254">
    <property type="entry name" value="Trypsin_dom"/>
</dbReference>
<dbReference type="PANTHER" id="PTHR24252:SF7">
    <property type="entry name" value="HYALIN"/>
    <property type="match status" value="1"/>
</dbReference>
<feature type="signal peptide" evidence="2">
    <location>
        <begin position="1"/>
        <end position="18"/>
    </location>
</feature>
<dbReference type="EMBL" id="CAXLJM020000043">
    <property type="protein sequence ID" value="CAL8110306.1"/>
    <property type="molecule type" value="Genomic_DNA"/>
</dbReference>
<evidence type="ECO:0000313" key="4">
    <source>
        <dbReference type="EMBL" id="CAL8110306.1"/>
    </source>
</evidence>
<dbReference type="PRINTS" id="PR00722">
    <property type="entry name" value="CHYMOTRYPSIN"/>
</dbReference>
<keyword evidence="2" id="KW-0732">Signal</keyword>
<dbReference type="CDD" id="cd00190">
    <property type="entry name" value="Tryp_SPc"/>
    <property type="match status" value="1"/>
</dbReference>
<dbReference type="Pfam" id="PF00089">
    <property type="entry name" value="Trypsin"/>
    <property type="match status" value="1"/>
</dbReference>
<gene>
    <name evidence="4" type="ORF">ODALV1_LOCUS14135</name>
</gene>
<evidence type="ECO:0000256" key="1">
    <source>
        <dbReference type="ARBA" id="ARBA00023157"/>
    </source>
</evidence>
<keyword evidence="5" id="KW-1185">Reference proteome</keyword>
<comment type="caution">
    <text evidence="4">The sequence shown here is derived from an EMBL/GenBank/DDBJ whole genome shotgun (WGS) entry which is preliminary data.</text>
</comment>
<dbReference type="InterPro" id="IPR001314">
    <property type="entry name" value="Peptidase_S1A"/>
</dbReference>
<feature type="chain" id="PRO_5045510284" description="Peptidase S1 domain-containing protein" evidence="2">
    <location>
        <begin position="19"/>
        <end position="265"/>
    </location>
</feature>
<keyword evidence="1" id="KW-1015">Disulfide bond</keyword>
<name>A0ABP1QT77_9HEXA</name>
<accession>A0ABP1QT77</accession>
<dbReference type="PANTHER" id="PTHR24252">
    <property type="entry name" value="ACROSIN-RELATED"/>
    <property type="match status" value="1"/>
</dbReference>
<dbReference type="SUPFAM" id="SSF50494">
    <property type="entry name" value="Trypsin-like serine proteases"/>
    <property type="match status" value="1"/>
</dbReference>
<dbReference type="PROSITE" id="PS50240">
    <property type="entry name" value="TRYPSIN_DOM"/>
    <property type="match status" value="1"/>
</dbReference>
<protein>
    <recommendedName>
        <fullName evidence="3">Peptidase S1 domain-containing protein</fullName>
    </recommendedName>
</protein>
<evidence type="ECO:0000256" key="2">
    <source>
        <dbReference type="SAM" id="SignalP"/>
    </source>
</evidence>
<dbReference type="InterPro" id="IPR043504">
    <property type="entry name" value="Peptidase_S1_PA_chymotrypsin"/>
</dbReference>
<evidence type="ECO:0000259" key="3">
    <source>
        <dbReference type="PROSITE" id="PS50240"/>
    </source>
</evidence>
<reference evidence="4 5" key="1">
    <citation type="submission" date="2024-08" db="EMBL/GenBank/DDBJ databases">
        <authorList>
            <person name="Cucini C."/>
            <person name="Frati F."/>
        </authorList>
    </citation>
    <scope>NUCLEOTIDE SEQUENCE [LARGE SCALE GENOMIC DNA]</scope>
</reference>
<dbReference type="InterPro" id="IPR018114">
    <property type="entry name" value="TRYPSIN_HIS"/>
</dbReference>
<dbReference type="PROSITE" id="PS00134">
    <property type="entry name" value="TRYPSIN_HIS"/>
    <property type="match status" value="1"/>
</dbReference>
<feature type="domain" description="Peptidase S1" evidence="3">
    <location>
        <begin position="33"/>
        <end position="263"/>
    </location>
</feature>
<organism evidence="4 5">
    <name type="scientific">Orchesella dallaii</name>
    <dbReference type="NCBI Taxonomy" id="48710"/>
    <lineage>
        <taxon>Eukaryota</taxon>
        <taxon>Metazoa</taxon>
        <taxon>Ecdysozoa</taxon>
        <taxon>Arthropoda</taxon>
        <taxon>Hexapoda</taxon>
        <taxon>Collembola</taxon>
        <taxon>Entomobryomorpha</taxon>
        <taxon>Entomobryoidea</taxon>
        <taxon>Orchesellidae</taxon>
        <taxon>Orchesellinae</taxon>
        <taxon>Orchesella</taxon>
    </lineage>
</organism>
<dbReference type="SMART" id="SM00020">
    <property type="entry name" value="Tryp_SPc"/>
    <property type="match status" value="1"/>
</dbReference>
<dbReference type="Gene3D" id="2.40.10.10">
    <property type="entry name" value="Trypsin-like serine proteases"/>
    <property type="match status" value="2"/>
</dbReference>
<proteinExistence type="predicted"/>
<dbReference type="InterPro" id="IPR009003">
    <property type="entry name" value="Peptidase_S1_PA"/>
</dbReference>
<sequence>MKLMTAILTCGLLAAASALPRPTNPRKSYGTMIVGGEPALQGELPYQLSLRSGNSHICGGSIIIVGDTQVAITAAHCVDSGGPSGYTVVAGDVKRSDTTGAEQRRQVTAIIINEDYDGWTNENDIALLTLDQPFDINENVSAVPLPTQGQDTTGEILVSGWGTLSSGGSLPDVLQKVAIPVVDDATCQQNYPNELIAESMICAGLPEGGKDSCQGDSGGPLRSVEGGHLAGLVSWGYGCAAAGYPGVNTEVAFFVDWINEQVSKL</sequence>